<dbReference type="SUPFAM" id="SSF55315">
    <property type="entry name" value="L30e-like"/>
    <property type="match status" value="1"/>
</dbReference>
<dbReference type="Gene3D" id="3.40.1280.10">
    <property type="match status" value="1"/>
</dbReference>
<keyword evidence="2" id="KW-0808">Transferase</keyword>
<evidence type="ECO:0000259" key="3">
    <source>
        <dbReference type="Pfam" id="PF00588"/>
    </source>
</evidence>
<reference evidence="4 5" key="1">
    <citation type="submission" date="2024-04" db="EMBL/GenBank/DDBJ databases">
        <title>A novel species isolated from cricket.</title>
        <authorList>
            <person name="Wang H.-C."/>
        </authorList>
    </citation>
    <scope>NUCLEOTIDE SEQUENCE [LARGE SCALE GENOMIC DNA]</scope>
    <source>
        <strain evidence="4 5">WL0021</strain>
    </source>
</reference>
<dbReference type="InterPro" id="IPR029028">
    <property type="entry name" value="Alpha/beta_knot_MTases"/>
</dbReference>
<name>A0ABV0BNY6_9HYPH</name>
<protein>
    <submittedName>
        <fullName evidence="4">RNA methyltransferase</fullName>
    </submittedName>
</protein>
<dbReference type="InterPro" id="IPR029026">
    <property type="entry name" value="tRNA_m1G_MTases_N"/>
</dbReference>
<dbReference type="InterPro" id="IPR001537">
    <property type="entry name" value="SpoU_MeTrfase"/>
</dbReference>
<keyword evidence="1 4" id="KW-0489">Methyltransferase</keyword>
<comment type="caution">
    <text evidence="4">The sequence shown here is derived from an EMBL/GenBank/DDBJ whole genome shotgun (WGS) entry which is preliminary data.</text>
</comment>
<dbReference type="CDD" id="cd18095">
    <property type="entry name" value="SpoU-like_rRNA-MTase"/>
    <property type="match status" value="1"/>
</dbReference>
<dbReference type="SUPFAM" id="SSF75217">
    <property type="entry name" value="alpha/beta knot"/>
    <property type="match status" value="1"/>
</dbReference>
<gene>
    <name evidence="4" type="ORF">WJT86_10685</name>
</gene>
<dbReference type="InterPro" id="IPR051259">
    <property type="entry name" value="rRNA_Methyltransferase"/>
</dbReference>
<dbReference type="InterPro" id="IPR029064">
    <property type="entry name" value="Ribosomal_eL30-like_sf"/>
</dbReference>
<dbReference type="Proteomes" id="UP001418637">
    <property type="component" value="Unassembled WGS sequence"/>
</dbReference>
<evidence type="ECO:0000256" key="2">
    <source>
        <dbReference type="ARBA" id="ARBA00022679"/>
    </source>
</evidence>
<feature type="domain" description="tRNA/rRNA methyltransferase SpoU type" evidence="3">
    <location>
        <begin position="120"/>
        <end position="258"/>
    </location>
</feature>
<accession>A0ABV0BNY6</accession>
<evidence type="ECO:0000313" key="5">
    <source>
        <dbReference type="Proteomes" id="UP001418637"/>
    </source>
</evidence>
<evidence type="ECO:0000313" key="4">
    <source>
        <dbReference type="EMBL" id="MEN3931522.1"/>
    </source>
</evidence>
<keyword evidence="5" id="KW-1185">Reference proteome</keyword>
<dbReference type="EMBL" id="JBBYXI010000003">
    <property type="protein sequence ID" value="MEN3931522.1"/>
    <property type="molecule type" value="Genomic_DNA"/>
</dbReference>
<dbReference type="PANTHER" id="PTHR43191:SF12">
    <property type="entry name" value="RRNA METHYLASE"/>
    <property type="match status" value="1"/>
</dbReference>
<evidence type="ECO:0000256" key="1">
    <source>
        <dbReference type="ARBA" id="ARBA00022603"/>
    </source>
</evidence>
<dbReference type="Pfam" id="PF00588">
    <property type="entry name" value="SpoU_methylase"/>
    <property type="match status" value="1"/>
</dbReference>
<dbReference type="RefSeq" id="WP_346337546.1">
    <property type="nucleotide sequence ID" value="NZ_JBBYXI010000003.1"/>
</dbReference>
<organism evidence="4 5">
    <name type="scientific">Hohaiivirga grylli</name>
    <dbReference type="NCBI Taxonomy" id="3133970"/>
    <lineage>
        <taxon>Bacteria</taxon>
        <taxon>Pseudomonadati</taxon>
        <taxon>Pseudomonadota</taxon>
        <taxon>Alphaproteobacteria</taxon>
        <taxon>Hyphomicrobiales</taxon>
        <taxon>Methylobacteriaceae</taxon>
        <taxon>Hohaiivirga</taxon>
    </lineage>
</organism>
<dbReference type="PANTHER" id="PTHR43191">
    <property type="entry name" value="RRNA METHYLTRANSFERASE 3"/>
    <property type="match status" value="1"/>
</dbReference>
<dbReference type="Gene3D" id="3.30.1330.30">
    <property type="match status" value="1"/>
</dbReference>
<sequence>MITTISDPDDPRIEGYHAVRERDLVGRHGRFIAEGEVVLSVLLQSDYEVESFLLSEKQIALAQHIRATKHNKTPIYIAAQSVMDRIVGFHIHRGILAIGKRPSTKSIDELLTGLPNNAVVLGLLGLCNHDNIGGIFRNAAAFGVDAIVMDEACCDPLYRKALRVSVGGVLKVPFSVVTNADDLASALKRHNFRMLALSPSGKTELETLTTEGRTALFLGSEGPGLPETFMANVETVSIKMQNAFDSLNVATTSGIALYQITKSLPSV</sequence>
<dbReference type="GO" id="GO:0032259">
    <property type="term" value="P:methylation"/>
    <property type="evidence" value="ECO:0007669"/>
    <property type="project" value="UniProtKB-KW"/>
</dbReference>
<proteinExistence type="predicted"/>
<dbReference type="GO" id="GO:0008168">
    <property type="term" value="F:methyltransferase activity"/>
    <property type="evidence" value="ECO:0007669"/>
    <property type="project" value="UniProtKB-KW"/>
</dbReference>